<comment type="caution">
    <text evidence="2">The sequence shown here is derived from an EMBL/GenBank/DDBJ whole genome shotgun (WGS) entry which is preliminary data.</text>
</comment>
<gene>
    <name evidence="2" type="ORF">HII31_12519</name>
</gene>
<reference evidence="2" key="1">
    <citation type="submission" date="2020-04" db="EMBL/GenBank/DDBJ databases">
        <title>Draft genome resource of the tomato pathogen Pseudocercospora fuligena.</title>
        <authorList>
            <person name="Zaccaron A."/>
        </authorList>
    </citation>
    <scope>NUCLEOTIDE SEQUENCE</scope>
    <source>
        <strain evidence="2">PF001</strain>
    </source>
</reference>
<protein>
    <submittedName>
        <fullName evidence="2">Uncharacterized protein</fullName>
    </submittedName>
</protein>
<dbReference type="AlphaFoldDB" id="A0A8H6R989"/>
<evidence type="ECO:0000256" key="1">
    <source>
        <dbReference type="SAM" id="MobiDB-lite"/>
    </source>
</evidence>
<proteinExistence type="predicted"/>
<evidence type="ECO:0000313" key="3">
    <source>
        <dbReference type="Proteomes" id="UP000660729"/>
    </source>
</evidence>
<feature type="region of interest" description="Disordered" evidence="1">
    <location>
        <begin position="1"/>
        <end position="26"/>
    </location>
</feature>
<keyword evidence="3" id="KW-1185">Reference proteome</keyword>
<dbReference type="OrthoDB" id="3860514at2759"/>
<evidence type="ECO:0000313" key="2">
    <source>
        <dbReference type="EMBL" id="KAF7186182.1"/>
    </source>
</evidence>
<dbReference type="EMBL" id="JABCIY010000265">
    <property type="protein sequence ID" value="KAF7186182.1"/>
    <property type="molecule type" value="Genomic_DNA"/>
</dbReference>
<dbReference type="Proteomes" id="UP000660729">
    <property type="component" value="Unassembled WGS sequence"/>
</dbReference>
<accession>A0A8H6R989</accession>
<organism evidence="2 3">
    <name type="scientific">Pseudocercospora fuligena</name>
    <dbReference type="NCBI Taxonomy" id="685502"/>
    <lineage>
        <taxon>Eukaryota</taxon>
        <taxon>Fungi</taxon>
        <taxon>Dikarya</taxon>
        <taxon>Ascomycota</taxon>
        <taxon>Pezizomycotina</taxon>
        <taxon>Dothideomycetes</taxon>
        <taxon>Dothideomycetidae</taxon>
        <taxon>Mycosphaerellales</taxon>
        <taxon>Mycosphaerellaceae</taxon>
        <taxon>Pseudocercospora</taxon>
    </lineage>
</organism>
<feature type="compositionally biased region" description="Basic and acidic residues" evidence="1">
    <location>
        <begin position="1"/>
        <end position="16"/>
    </location>
</feature>
<name>A0A8H6R989_9PEZI</name>
<sequence length="272" mass="30895">MIAKEPKTTDDSRSQRPLDAIEPPAKRARIGMTDSSAYSSAPASNGFCNLPRELRDMIYLEDAKNNPPLLVRSKKPYLITLSPLALVNWSTRAEVLETALACSNKIVVPVRDFDFGHVVAFLNKCSRKQLAQFSRSAASNSSERTIHIRLDYFPRPLQDQTPLLKSLHRWIARASRSEKNGAGIDFRYHCDIARQKPVTIMPSQTAAIVFFLMKYENVKVWHPRSIKEADKISQAINEASAQAYDIWLERKRRNDEQDARIKASVQAEVLQE</sequence>